<organism evidence="2">
    <name type="scientific">gut metagenome</name>
    <dbReference type="NCBI Taxonomy" id="749906"/>
    <lineage>
        <taxon>unclassified sequences</taxon>
        <taxon>metagenomes</taxon>
        <taxon>organismal metagenomes</taxon>
    </lineage>
</organism>
<name>J9CR79_9ZZZZ</name>
<evidence type="ECO:0000256" key="1">
    <source>
        <dbReference type="SAM" id="Phobius"/>
    </source>
</evidence>
<accession>J9CR79</accession>
<dbReference type="AlphaFoldDB" id="J9CR79"/>
<proteinExistence type="predicted"/>
<evidence type="ECO:0000313" key="2">
    <source>
        <dbReference type="EMBL" id="EJX02671.1"/>
    </source>
</evidence>
<feature type="transmembrane region" description="Helical" evidence="1">
    <location>
        <begin position="42"/>
        <end position="64"/>
    </location>
</feature>
<gene>
    <name evidence="2" type="ORF">EVA_09223</name>
</gene>
<keyword evidence="1" id="KW-1133">Transmembrane helix</keyword>
<dbReference type="EMBL" id="AMCI01002446">
    <property type="protein sequence ID" value="EJX02671.1"/>
    <property type="molecule type" value="Genomic_DNA"/>
</dbReference>
<sequence>MGKAHALCFTECCGLYLHHKQRPLLSCYLIFFERTSHRTTDLPFVCAFFTNFKLYFLQLVVFWAF</sequence>
<reference evidence="2" key="1">
    <citation type="journal article" date="2012" name="PLoS ONE">
        <title>Gene sets for utilization of primary and secondary nutrition supplies in the distal gut of endangered iberian lynx.</title>
        <authorList>
            <person name="Alcaide M."/>
            <person name="Messina E."/>
            <person name="Richter M."/>
            <person name="Bargiela R."/>
            <person name="Peplies J."/>
            <person name="Huws S.A."/>
            <person name="Newbold C.J."/>
            <person name="Golyshin P.N."/>
            <person name="Simon M.A."/>
            <person name="Lopez G."/>
            <person name="Yakimov M.M."/>
            <person name="Ferrer M."/>
        </authorList>
    </citation>
    <scope>NUCLEOTIDE SEQUENCE</scope>
</reference>
<keyword evidence="1" id="KW-0812">Transmembrane</keyword>
<protein>
    <submittedName>
        <fullName evidence="2">Uncharacterized protein</fullName>
    </submittedName>
</protein>
<keyword evidence="1" id="KW-0472">Membrane</keyword>
<comment type="caution">
    <text evidence="2">The sequence shown here is derived from an EMBL/GenBank/DDBJ whole genome shotgun (WGS) entry which is preliminary data.</text>
</comment>